<gene>
    <name evidence="2" type="ORF">K491DRAFT_774980</name>
</gene>
<dbReference type="PANTHER" id="PTHR38886:SF1">
    <property type="entry name" value="NACHT-NTPASE AND P-LOOP NTPASES N-TERMINAL DOMAIN-CONTAINING PROTEIN"/>
    <property type="match status" value="1"/>
</dbReference>
<reference evidence="2" key="1">
    <citation type="journal article" date="2020" name="Stud. Mycol.">
        <title>101 Dothideomycetes genomes: a test case for predicting lifestyles and emergence of pathogens.</title>
        <authorList>
            <person name="Haridas S."/>
            <person name="Albert R."/>
            <person name="Binder M."/>
            <person name="Bloem J."/>
            <person name="Labutti K."/>
            <person name="Salamov A."/>
            <person name="Andreopoulos B."/>
            <person name="Baker S."/>
            <person name="Barry K."/>
            <person name="Bills G."/>
            <person name="Bluhm B."/>
            <person name="Cannon C."/>
            <person name="Castanera R."/>
            <person name="Culley D."/>
            <person name="Daum C."/>
            <person name="Ezra D."/>
            <person name="Gonzalez J."/>
            <person name="Henrissat B."/>
            <person name="Kuo A."/>
            <person name="Liang C."/>
            <person name="Lipzen A."/>
            <person name="Lutzoni F."/>
            <person name="Magnuson J."/>
            <person name="Mondo S."/>
            <person name="Nolan M."/>
            <person name="Ohm R."/>
            <person name="Pangilinan J."/>
            <person name="Park H.-J."/>
            <person name="Ramirez L."/>
            <person name="Alfaro M."/>
            <person name="Sun H."/>
            <person name="Tritt A."/>
            <person name="Yoshinaga Y."/>
            <person name="Zwiers L.-H."/>
            <person name="Turgeon B."/>
            <person name="Goodwin S."/>
            <person name="Spatafora J."/>
            <person name="Crous P."/>
            <person name="Grigoriev I."/>
        </authorList>
    </citation>
    <scope>NUCLEOTIDE SEQUENCE</scope>
    <source>
        <strain evidence="2">CBS 122681</strain>
    </source>
</reference>
<dbReference type="EMBL" id="MU004301">
    <property type="protein sequence ID" value="KAF2660235.1"/>
    <property type="molecule type" value="Genomic_DNA"/>
</dbReference>
<dbReference type="Proteomes" id="UP000799324">
    <property type="component" value="Unassembled WGS sequence"/>
</dbReference>
<keyword evidence="3" id="KW-1185">Reference proteome</keyword>
<evidence type="ECO:0000313" key="3">
    <source>
        <dbReference type="Proteomes" id="UP000799324"/>
    </source>
</evidence>
<dbReference type="OrthoDB" id="3045089at2759"/>
<name>A0A6A6TJN5_9PLEO</name>
<feature type="domain" description="Ubiquitin-like" evidence="1">
    <location>
        <begin position="239"/>
        <end position="321"/>
    </location>
</feature>
<evidence type="ECO:0000259" key="1">
    <source>
        <dbReference type="Pfam" id="PF22893"/>
    </source>
</evidence>
<sequence length="496" mass="56841">MVVLIRTSRRVIASSRTRTMPVPFGFSVGDFIAAIELIGTVISSMEDSTGSSAQYQGTISSLESLRTTLELVRDIEIQDEREKRALRKVADASADTMTKFLGAIIEYQPNLREGGSGHELKDMMRKIRWSLHGHQEHVRKFQAQLQAHTTALGVILIRIQSTNARTAAVNNTRALTELELKLDQQWLIQQQFAAFMNQVIASCWTEFRAFMAWMIIINIKLFDVLTMPATRSPQIQFGQPVTFQDAHGRFFPFFLQTINTWDGFEEMLKRQFASVPGRRKIELGEYALRDKWSSRDLERSQLFQMCFRPGRSVEMSMVFHQPFHQTYIPPDMCPRCGQDNGLPNDQDQTCPNCGLSYRMSLNVPRKENIKEGHMEEQASTTNDESAQRVTACGDTEQEATAAADQIADFNRVRLETYFVTGARVWDFFSNYRLEQSVLERFLTNLFSTDMTSLVYDVSKRRYIFCIPRRLTQSERGAIKDLVFSDTMSWVTPRDGG</sequence>
<organism evidence="2 3">
    <name type="scientific">Lophiostoma macrostomum CBS 122681</name>
    <dbReference type="NCBI Taxonomy" id="1314788"/>
    <lineage>
        <taxon>Eukaryota</taxon>
        <taxon>Fungi</taxon>
        <taxon>Dikarya</taxon>
        <taxon>Ascomycota</taxon>
        <taxon>Pezizomycotina</taxon>
        <taxon>Dothideomycetes</taxon>
        <taxon>Pleosporomycetidae</taxon>
        <taxon>Pleosporales</taxon>
        <taxon>Lophiostomataceae</taxon>
        <taxon>Lophiostoma</taxon>
    </lineage>
</organism>
<dbReference type="InterPro" id="IPR054464">
    <property type="entry name" value="ULD_fung"/>
</dbReference>
<dbReference type="AlphaFoldDB" id="A0A6A6TJN5"/>
<dbReference type="Pfam" id="PF22893">
    <property type="entry name" value="ULD_2"/>
    <property type="match status" value="1"/>
</dbReference>
<evidence type="ECO:0000313" key="2">
    <source>
        <dbReference type="EMBL" id="KAF2660235.1"/>
    </source>
</evidence>
<dbReference type="PANTHER" id="PTHR38886">
    <property type="entry name" value="SESA DOMAIN-CONTAINING PROTEIN"/>
    <property type="match status" value="1"/>
</dbReference>
<protein>
    <recommendedName>
        <fullName evidence="1">Ubiquitin-like domain-containing protein</fullName>
    </recommendedName>
</protein>
<accession>A0A6A6TJN5</accession>
<proteinExistence type="predicted"/>